<proteinExistence type="predicted"/>
<dbReference type="Proteomes" id="UP000326950">
    <property type="component" value="Unassembled WGS sequence"/>
</dbReference>
<protein>
    <recommendedName>
        <fullName evidence="3">F-box domain-containing protein</fullName>
    </recommendedName>
</protein>
<dbReference type="AlphaFoldDB" id="A0A5N6UU11"/>
<evidence type="ECO:0008006" key="3">
    <source>
        <dbReference type="Google" id="ProtNLM"/>
    </source>
</evidence>
<organism evidence="1 2">
    <name type="scientific">Aspergillus tamarii</name>
    <dbReference type="NCBI Taxonomy" id="41984"/>
    <lineage>
        <taxon>Eukaryota</taxon>
        <taxon>Fungi</taxon>
        <taxon>Dikarya</taxon>
        <taxon>Ascomycota</taxon>
        <taxon>Pezizomycotina</taxon>
        <taxon>Eurotiomycetes</taxon>
        <taxon>Eurotiomycetidae</taxon>
        <taxon>Eurotiales</taxon>
        <taxon>Aspergillaceae</taxon>
        <taxon>Aspergillus</taxon>
        <taxon>Aspergillus subgen. Circumdati</taxon>
    </lineage>
</organism>
<dbReference type="SUPFAM" id="SSF81383">
    <property type="entry name" value="F-box domain"/>
    <property type="match status" value="1"/>
</dbReference>
<evidence type="ECO:0000313" key="1">
    <source>
        <dbReference type="EMBL" id="KAE8162127.1"/>
    </source>
</evidence>
<dbReference type="InterPro" id="IPR036047">
    <property type="entry name" value="F-box-like_dom_sf"/>
</dbReference>
<dbReference type="OrthoDB" id="3800738at2759"/>
<sequence>MILHAEVLEMPSSAEKVFSIYELVEHIILQLNDPVGIIRAQRVCRSWRDVIQASPRLQEVCWYSLSNTRDAHTPSISGEQTWKLNPAFNRIGVSISKDTGESRVLKDGLQDKGDFSLKEPIYDTPGSWTTMLATQPPCQRMLVQCYGDYSDDETMYYQIVSMTGCLLMGDIMAILAECQNRQQCGVDRWGGIPHITGRLVRWDESQWDVYDWVALDKMPDDVSIKVAIELPWGAGGCPGFSLRRLDGSKHFLHEMILHKMIMDDGQEYKWKYGMNLTHKTEYKPNLLVVREHQEGYLSDPSNIFRLLSDVK</sequence>
<reference evidence="1 2" key="1">
    <citation type="submission" date="2019-04" db="EMBL/GenBank/DDBJ databases">
        <title>Friends and foes A comparative genomics study of 23 Aspergillus species from section Flavi.</title>
        <authorList>
            <consortium name="DOE Joint Genome Institute"/>
            <person name="Kjaerbolling I."/>
            <person name="Vesth T."/>
            <person name="Frisvad J.C."/>
            <person name="Nybo J.L."/>
            <person name="Theobald S."/>
            <person name="Kildgaard S."/>
            <person name="Isbrandt T."/>
            <person name="Kuo A."/>
            <person name="Sato A."/>
            <person name="Lyhne E.K."/>
            <person name="Kogle M.E."/>
            <person name="Wiebenga A."/>
            <person name="Kun R.S."/>
            <person name="Lubbers R.J."/>
            <person name="Makela M.R."/>
            <person name="Barry K."/>
            <person name="Chovatia M."/>
            <person name="Clum A."/>
            <person name="Daum C."/>
            <person name="Haridas S."/>
            <person name="He G."/>
            <person name="LaButti K."/>
            <person name="Lipzen A."/>
            <person name="Mondo S."/>
            <person name="Riley R."/>
            <person name="Salamov A."/>
            <person name="Simmons B.A."/>
            <person name="Magnuson J.K."/>
            <person name="Henrissat B."/>
            <person name="Mortensen U.H."/>
            <person name="Larsen T.O."/>
            <person name="Devries R.P."/>
            <person name="Grigoriev I.V."/>
            <person name="Machida M."/>
            <person name="Baker S.E."/>
            <person name="Andersen M.R."/>
        </authorList>
    </citation>
    <scope>NUCLEOTIDE SEQUENCE [LARGE SCALE GENOMIC DNA]</scope>
    <source>
        <strain evidence="1 2">CBS 117626</strain>
    </source>
</reference>
<dbReference type="CDD" id="cd09917">
    <property type="entry name" value="F-box_SF"/>
    <property type="match status" value="1"/>
</dbReference>
<dbReference type="EMBL" id="ML738633">
    <property type="protein sequence ID" value="KAE8162127.1"/>
    <property type="molecule type" value="Genomic_DNA"/>
</dbReference>
<name>A0A5N6UU11_ASPTM</name>
<gene>
    <name evidence="1" type="ORF">BDV40DRAFT_266017</name>
</gene>
<keyword evidence="2" id="KW-1185">Reference proteome</keyword>
<evidence type="ECO:0000313" key="2">
    <source>
        <dbReference type="Proteomes" id="UP000326950"/>
    </source>
</evidence>
<accession>A0A5N6UU11</accession>